<evidence type="ECO:0000313" key="5">
    <source>
        <dbReference type="Proteomes" id="UP000219482"/>
    </source>
</evidence>
<dbReference type="OrthoDB" id="9802232at2"/>
<dbReference type="Proteomes" id="UP000219482">
    <property type="component" value="Unassembled WGS sequence"/>
</dbReference>
<dbReference type="EMBL" id="OCNK01000002">
    <property type="protein sequence ID" value="SOD97300.1"/>
    <property type="molecule type" value="Genomic_DNA"/>
</dbReference>
<dbReference type="Pfam" id="PF07736">
    <property type="entry name" value="CM_1"/>
    <property type="match status" value="1"/>
</dbReference>
<name>A0A286GP51_9ACTN</name>
<dbReference type="GO" id="GO:0046417">
    <property type="term" value="P:chorismate metabolic process"/>
    <property type="evidence" value="ECO:0007669"/>
    <property type="project" value="TreeGrafter"/>
</dbReference>
<organism evidence="4 5">
    <name type="scientific">Blastococcus haudaquaticus</name>
    <dbReference type="NCBI Taxonomy" id="1938745"/>
    <lineage>
        <taxon>Bacteria</taxon>
        <taxon>Bacillati</taxon>
        <taxon>Actinomycetota</taxon>
        <taxon>Actinomycetes</taxon>
        <taxon>Geodermatophilales</taxon>
        <taxon>Geodermatophilaceae</taxon>
        <taxon>Blastococcus</taxon>
    </lineage>
</organism>
<dbReference type="GO" id="GO:0004106">
    <property type="term" value="F:chorismate mutase activity"/>
    <property type="evidence" value="ECO:0007669"/>
    <property type="project" value="UniProtKB-UniRule"/>
</dbReference>
<keyword evidence="2 3" id="KW-0057">Aromatic amino acid biosynthesis</keyword>
<evidence type="ECO:0000313" key="4">
    <source>
        <dbReference type="EMBL" id="SOD97300.1"/>
    </source>
</evidence>
<feature type="binding site" evidence="2">
    <location>
        <position position="89"/>
    </location>
    <ligand>
        <name>prephenate</name>
        <dbReference type="ChEBI" id="CHEBI:29934"/>
    </ligand>
</feature>
<keyword evidence="3" id="KW-0413">Isomerase</keyword>
<comment type="catalytic activity">
    <reaction evidence="3">
        <text>chorismate = prephenate</text>
        <dbReference type="Rhea" id="RHEA:13897"/>
        <dbReference type="ChEBI" id="CHEBI:29748"/>
        <dbReference type="ChEBI" id="CHEBI:29934"/>
        <dbReference type="EC" id="5.4.99.5"/>
    </reaction>
</comment>
<accession>A0A286GP51</accession>
<sequence length="120" mass="13123">MAVRAIRGATQVDADDREQVLEATRELVSAVLERNDLGHDDVISILFTATPDLVSEFPALAARELGMGDVPLMCATEIGVPHALPRVLRLMAHVETTKPRSDVQHVYLRGATALRRDIAQ</sequence>
<dbReference type="GO" id="GO:0009073">
    <property type="term" value="P:aromatic amino acid family biosynthetic process"/>
    <property type="evidence" value="ECO:0007669"/>
    <property type="project" value="UniProtKB-UniRule"/>
</dbReference>
<dbReference type="PANTHER" id="PTHR21164">
    <property type="entry name" value="CHORISMATE MUTASE"/>
    <property type="match status" value="1"/>
</dbReference>
<protein>
    <recommendedName>
        <fullName evidence="1 3">chorismate mutase</fullName>
        <ecNumber evidence="1 3">5.4.99.5</ecNumber>
    </recommendedName>
</protein>
<dbReference type="RefSeq" id="WP_097183228.1">
    <property type="nucleotide sequence ID" value="NZ_OCNK01000002.1"/>
</dbReference>
<feature type="binding site" evidence="2">
    <location>
        <position position="107"/>
    </location>
    <ligand>
        <name>prephenate</name>
        <dbReference type="ChEBI" id="CHEBI:29934"/>
    </ligand>
</feature>
<dbReference type="GO" id="GO:0008652">
    <property type="term" value="P:amino acid biosynthetic process"/>
    <property type="evidence" value="ECO:0007669"/>
    <property type="project" value="UniProtKB-UniRule"/>
</dbReference>
<evidence type="ECO:0000256" key="2">
    <source>
        <dbReference type="PIRSR" id="PIRSR005965-1"/>
    </source>
</evidence>
<dbReference type="InterPro" id="IPR035959">
    <property type="entry name" value="RutC-like_sf"/>
</dbReference>
<dbReference type="SUPFAM" id="SSF55298">
    <property type="entry name" value="YjgF-like"/>
    <property type="match status" value="1"/>
</dbReference>
<dbReference type="PIRSF" id="PIRSF005965">
    <property type="entry name" value="Chor_mut_AroH"/>
    <property type="match status" value="1"/>
</dbReference>
<gene>
    <name evidence="4" type="ORF">SAMN06272739_1409</name>
</gene>
<dbReference type="Gene3D" id="3.30.1330.40">
    <property type="entry name" value="RutC-like"/>
    <property type="match status" value="1"/>
</dbReference>
<feature type="binding site" evidence="2">
    <location>
        <position position="7"/>
    </location>
    <ligand>
        <name>prephenate</name>
        <dbReference type="ChEBI" id="CHEBI:29934"/>
    </ligand>
</feature>
<proteinExistence type="predicted"/>
<keyword evidence="5" id="KW-1185">Reference proteome</keyword>
<dbReference type="PROSITE" id="PS51167">
    <property type="entry name" value="CHORISMATE_MUT_1"/>
    <property type="match status" value="1"/>
</dbReference>
<evidence type="ECO:0000256" key="1">
    <source>
        <dbReference type="NCBIfam" id="TIGR01796"/>
    </source>
</evidence>
<dbReference type="CDD" id="cd02185">
    <property type="entry name" value="AroH"/>
    <property type="match status" value="1"/>
</dbReference>
<dbReference type="AlphaFoldDB" id="A0A286GP51"/>
<reference evidence="5" key="1">
    <citation type="submission" date="2017-09" db="EMBL/GenBank/DDBJ databases">
        <authorList>
            <person name="Varghese N."/>
            <person name="Submissions S."/>
        </authorList>
    </citation>
    <scope>NUCLEOTIDE SEQUENCE [LARGE SCALE GENOMIC DNA]</scope>
    <source>
        <strain evidence="5">DSM 44270</strain>
    </source>
</reference>
<evidence type="ECO:0000256" key="3">
    <source>
        <dbReference type="PROSITE-ProRule" id="PRU00514"/>
    </source>
</evidence>
<dbReference type="NCBIfam" id="TIGR01796">
    <property type="entry name" value="CM_mono_aroH"/>
    <property type="match status" value="1"/>
</dbReference>
<keyword evidence="2 3" id="KW-0028">Amino-acid biosynthesis</keyword>
<dbReference type="PANTHER" id="PTHR21164:SF0">
    <property type="entry name" value="CHORISMATE MUTASE AROH"/>
    <property type="match status" value="1"/>
</dbReference>
<dbReference type="EC" id="5.4.99.5" evidence="1 3"/>
<dbReference type="InterPro" id="IPR008243">
    <property type="entry name" value="Chorismate_mutase_AroH"/>
</dbReference>